<sequence>MLLLRHYELLVILAEELHFGRASERLGISQPQLTLQLKQMEELIGATLFERNRRNVGLAPAGRLLLPEARAVLRHAARAESVAMRAGRGMIGELALGYIGAAAFNGVLTNLVRGFREKAPDTQLRLTLMDLDRQIPEVSAGNLDAGIVRLPFPNMPDNVMMRTLCQERLWIAIPQNHPLAEDDTPVHLASLGGEPFVATHLPPNTGFAAAMHRACARAGITPDVVQRSPQFASIVSLVAAGLGVAVVPQSIRNFLMPGVVYKPLADVEETANISLVYQVDRQSPALELFLSCLDDLSLQEPAN</sequence>
<dbReference type="InterPro" id="IPR036388">
    <property type="entry name" value="WH-like_DNA-bd_sf"/>
</dbReference>
<dbReference type="Pfam" id="PF03466">
    <property type="entry name" value="LysR_substrate"/>
    <property type="match status" value="1"/>
</dbReference>
<dbReference type="PRINTS" id="PR00039">
    <property type="entry name" value="HTHLYSR"/>
</dbReference>
<evidence type="ECO:0000313" key="7">
    <source>
        <dbReference type="Proteomes" id="UP001380822"/>
    </source>
</evidence>
<gene>
    <name evidence="6" type="ORF">V6L76_07750</name>
</gene>
<protein>
    <submittedName>
        <fullName evidence="6">LysR substrate-binding domain-containing protein</fullName>
    </submittedName>
</protein>
<name>A0ABU7ZLM3_9HYPH</name>
<keyword evidence="7" id="KW-1185">Reference proteome</keyword>
<reference evidence="6 7" key="1">
    <citation type="submission" date="2024-02" db="EMBL/GenBank/DDBJ databases">
        <title>A new putative Pannonibacter species isolated from two cases of bloodstream infections in paediatric patients.</title>
        <authorList>
            <person name="Castellana S."/>
            <person name="De Laurentiis V."/>
            <person name="Grassi M."/>
            <person name="De Leonardis F."/>
            <person name="Mosca A."/>
            <person name="De Carlo C."/>
            <person name="Sparapano E."/>
            <person name="Ronga L."/>
            <person name="Santacroce L."/>
            <person name="Chironna M."/>
            <person name="De Robertis A."/>
            <person name="Bianco A."/>
            <person name="Del Sambro L."/>
            <person name="Capozzi L."/>
            <person name="Parisi A."/>
        </authorList>
    </citation>
    <scope>NUCLEOTIDE SEQUENCE [LARGE SCALE GENOMIC DNA]</scope>
    <source>
        <strain evidence="6 7">Pt2</strain>
    </source>
</reference>
<organism evidence="6 7">
    <name type="scientific">Pannonibacter anstelovis</name>
    <dbReference type="NCBI Taxonomy" id="3121537"/>
    <lineage>
        <taxon>Bacteria</taxon>
        <taxon>Pseudomonadati</taxon>
        <taxon>Pseudomonadota</taxon>
        <taxon>Alphaproteobacteria</taxon>
        <taxon>Hyphomicrobiales</taxon>
        <taxon>Stappiaceae</taxon>
        <taxon>Pannonibacter</taxon>
    </lineage>
</organism>
<evidence type="ECO:0000313" key="6">
    <source>
        <dbReference type="EMBL" id="MEH0096141.1"/>
    </source>
</evidence>
<proteinExistence type="inferred from homology"/>
<dbReference type="Gene3D" id="3.40.190.10">
    <property type="entry name" value="Periplasmic binding protein-like II"/>
    <property type="match status" value="2"/>
</dbReference>
<evidence type="ECO:0000256" key="2">
    <source>
        <dbReference type="ARBA" id="ARBA00023015"/>
    </source>
</evidence>
<dbReference type="SUPFAM" id="SSF53850">
    <property type="entry name" value="Periplasmic binding protein-like II"/>
    <property type="match status" value="1"/>
</dbReference>
<dbReference type="EMBL" id="JBAKBE010000004">
    <property type="protein sequence ID" value="MEH0096141.1"/>
    <property type="molecule type" value="Genomic_DNA"/>
</dbReference>
<dbReference type="PANTHER" id="PTHR30346">
    <property type="entry name" value="TRANSCRIPTIONAL DUAL REGULATOR HCAR-RELATED"/>
    <property type="match status" value="1"/>
</dbReference>
<dbReference type="PANTHER" id="PTHR30346:SF30">
    <property type="entry name" value="SMALL NEUTRAL PROTEASE REGULATORY PROTEIN"/>
    <property type="match status" value="1"/>
</dbReference>
<dbReference type="SUPFAM" id="SSF46785">
    <property type="entry name" value="Winged helix' DNA-binding domain"/>
    <property type="match status" value="1"/>
</dbReference>
<accession>A0ABU7ZLM3</accession>
<evidence type="ECO:0000256" key="1">
    <source>
        <dbReference type="ARBA" id="ARBA00009437"/>
    </source>
</evidence>
<keyword evidence="4" id="KW-0804">Transcription</keyword>
<comment type="caution">
    <text evidence="6">The sequence shown here is derived from an EMBL/GenBank/DDBJ whole genome shotgun (WGS) entry which is preliminary data.</text>
</comment>
<dbReference type="Pfam" id="PF00126">
    <property type="entry name" value="HTH_1"/>
    <property type="match status" value="1"/>
</dbReference>
<evidence type="ECO:0000256" key="3">
    <source>
        <dbReference type="ARBA" id="ARBA00023125"/>
    </source>
</evidence>
<evidence type="ECO:0000256" key="4">
    <source>
        <dbReference type="ARBA" id="ARBA00023163"/>
    </source>
</evidence>
<dbReference type="Gene3D" id="1.10.10.10">
    <property type="entry name" value="Winged helix-like DNA-binding domain superfamily/Winged helix DNA-binding domain"/>
    <property type="match status" value="1"/>
</dbReference>
<dbReference type="PROSITE" id="PS50931">
    <property type="entry name" value="HTH_LYSR"/>
    <property type="match status" value="1"/>
</dbReference>
<dbReference type="RefSeq" id="WP_334251222.1">
    <property type="nucleotide sequence ID" value="NZ_JBAKBE010000004.1"/>
</dbReference>
<evidence type="ECO:0000259" key="5">
    <source>
        <dbReference type="PROSITE" id="PS50931"/>
    </source>
</evidence>
<dbReference type="InterPro" id="IPR036390">
    <property type="entry name" value="WH_DNA-bd_sf"/>
</dbReference>
<keyword evidence="3" id="KW-0238">DNA-binding</keyword>
<feature type="domain" description="HTH lysR-type" evidence="5">
    <location>
        <begin position="2"/>
        <end position="59"/>
    </location>
</feature>
<comment type="similarity">
    <text evidence="1">Belongs to the LysR transcriptional regulatory family.</text>
</comment>
<dbReference type="InterPro" id="IPR000847">
    <property type="entry name" value="LysR_HTH_N"/>
</dbReference>
<keyword evidence="2" id="KW-0805">Transcription regulation</keyword>
<dbReference type="InterPro" id="IPR005119">
    <property type="entry name" value="LysR_subst-bd"/>
</dbReference>
<dbReference type="Proteomes" id="UP001380822">
    <property type="component" value="Unassembled WGS sequence"/>
</dbReference>
<dbReference type="CDD" id="cd08414">
    <property type="entry name" value="PBP2_LTTR_aromatics_like"/>
    <property type="match status" value="1"/>
</dbReference>